<protein>
    <submittedName>
        <fullName evidence="1">Uncharacterized protein</fullName>
    </submittedName>
</protein>
<gene>
    <name evidence="1" type="ORF">H3H32_10610</name>
</gene>
<dbReference type="Proteomes" id="UP000515369">
    <property type="component" value="Chromosome"/>
</dbReference>
<keyword evidence="2" id="KW-1185">Reference proteome</keyword>
<proteinExistence type="predicted"/>
<evidence type="ECO:0000313" key="1">
    <source>
        <dbReference type="EMBL" id="QMW05293.1"/>
    </source>
</evidence>
<dbReference type="RefSeq" id="WP_182462639.1">
    <property type="nucleotide sequence ID" value="NZ_CP059732.1"/>
</dbReference>
<dbReference type="AlphaFoldDB" id="A0A7G5H2F1"/>
<reference evidence="1 2" key="1">
    <citation type="submission" date="2020-07" db="EMBL/GenBank/DDBJ databases">
        <title>Spirosoma foliorum sp. nov., isolated from the leaves on the Nejang mountain Korea, Republic of.</title>
        <authorList>
            <person name="Ho H."/>
            <person name="Lee Y.-J."/>
            <person name="Nurcahyanto D.-A."/>
            <person name="Kim S.-G."/>
        </authorList>
    </citation>
    <scope>NUCLEOTIDE SEQUENCE [LARGE SCALE GENOMIC DNA]</scope>
    <source>
        <strain evidence="1 2">PL0136</strain>
    </source>
</reference>
<accession>A0A7G5H2F1</accession>
<dbReference type="EMBL" id="CP059732">
    <property type="protein sequence ID" value="QMW05293.1"/>
    <property type="molecule type" value="Genomic_DNA"/>
</dbReference>
<organism evidence="1 2">
    <name type="scientific">Spirosoma foliorum</name>
    <dbReference type="NCBI Taxonomy" id="2710596"/>
    <lineage>
        <taxon>Bacteria</taxon>
        <taxon>Pseudomonadati</taxon>
        <taxon>Bacteroidota</taxon>
        <taxon>Cytophagia</taxon>
        <taxon>Cytophagales</taxon>
        <taxon>Cytophagaceae</taxon>
        <taxon>Spirosoma</taxon>
    </lineage>
</organism>
<sequence>MKSQVMSIAHKLVKANRFYKVAKYSELLSVAMKQAWAQAKAPAVALTAELVKTFSDSIPACFGWIASEKKVEVTFRGKKSDKVFVNLDARKVSFMGNTSTIASQIASQFNLSIAY</sequence>
<dbReference type="KEGG" id="sfol:H3H32_10610"/>
<evidence type="ECO:0000313" key="2">
    <source>
        <dbReference type="Proteomes" id="UP000515369"/>
    </source>
</evidence>
<name>A0A7G5H2F1_9BACT</name>